<accession>A0ABW0YSQ5</accession>
<dbReference type="InterPro" id="IPR018376">
    <property type="entry name" value="Enoyl-CoA_hyd/isom_CS"/>
</dbReference>
<dbReference type="Gene3D" id="3.90.226.10">
    <property type="entry name" value="2-enoyl-CoA Hydratase, Chain A, domain 1"/>
    <property type="match status" value="1"/>
</dbReference>
<evidence type="ECO:0000313" key="4">
    <source>
        <dbReference type="EMBL" id="MFC5713593.1"/>
    </source>
</evidence>
<dbReference type="Proteomes" id="UP001596142">
    <property type="component" value="Unassembled WGS sequence"/>
</dbReference>
<dbReference type="Gene3D" id="1.10.12.10">
    <property type="entry name" value="Lyase 2-enoyl-coa Hydratase, Chain A, domain 2"/>
    <property type="match status" value="1"/>
</dbReference>
<organism evidence="4 5">
    <name type="scientific">Thalassorhabdus alkalitolerans</name>
    <dbReference type="NCBI Taxonomy" id="2282697"/>
    <lineage>
        <taxon>Bacteria</taxon>
        <taxon>Bacillati</taxon>
        <taxon>Bacillota</taxon>
        <taxon>Bacilli</taxon>
        <taxon>Bacillales</taxon>
        <taxon>Bacillaceae</taxon>
        <taxon>Thalassorhabdus</taxon>
    </lineage>
</organism>
<name>A0ABW0YSQ5_9BACI</name>
<dbReference type="RefSeq" id="WP_385941561.1">
    <property type="nucleotide sequence ID" value="NZ_JBHSOZ010000005.1"/>
</dbReference>
<comment type="similarity">
    <text evidence="1 3">Belongs to the enoyl-CoA hydratase/isomerase family.</text>
</comment>
<evidence type="ECO:0000256" key="2">
    <source>
        <dbReference type="ARBA" id="ARBA00023239"/>
    </source>
</evidence>
<reference evidence="5" key="1">
    <citation type="journal article" date="2019" name="Int. J. Syst. Evol. Microbiol.">
        <title>The Global Catalogue of Microorganisms (GCM) 10K type strain sequencing project: providing services to taxonomists for standard genome sequencing and annotation.</title>
        <authorList>
            <consortium name="The Broad Institute Genomics Platform"/>
            <consortium name="The Broad Institute Genome Sequencing Center for Infectious Disease"/>
            <person name="Wu L."/>
            <person name="Ma J."/>
        </authorList>
    </citation>
    <scope>NUCLEOTIDE SEQUENCE [LARGE SCALE GENOMIC DNA]</scope>
    <source>
        <strain evidence="5">CECT 7184</strain>
    </source>
</reference>
<dbReference type="GO" id="GO:0004300">
    <property type="term" value="F:enoyl-CoA hydratase activity"/>
    <property type="evidence" value="ECO:0007669"/>
    <property type="project" value="UniProtKB-EC"/>
</dbReference>
<keyword evidence="5" id="KW-1185">Reference proteome</keyword>
<dbReference type="PROSITE" id="PS00166">
    <property type="entry name" value="ENOYL_COA_HYDRATASE"/>
    <property type="match status" value="1"/>
</dbReference>
<evidence type="ECO:0000256" key="3">
    <source>
        <dbReference type="RuleBase" id="RU003707"/>
    </source>
</evidence>
<dbReference type="InterPro" id="IPR014748">
    <property type="entry name" value="Enoyl-CoA_hydra_C"/>
</dbReference>
<dbReference type="PANTHER" id="PTHR11941:SF54">
    <property type="entry name" value="ENOYL-COA HYDRATASE, MITOCHONDRIAL"/>
    <property type="match status" value="1"/>
</dbReference>
<evidence type="ECO:0000256" key="1">
    <source>
        <dbReference type="ARBA" id="ARBA00005254"/>
    </source>
</evidence>
<dbReference type="InterPro" id="IPR029045">
    <property type="entry name" value="ClpP/crotonase-like_dom_sf"/>
</dbReference>
<dbReference type="InterPro" id="IPR001753">
    <property type="entry name" value="Enoyl-CoA_hydra/iso"/>
</dbReference>
<dbReference type="EMBL" id="JBHSOZ010000005">
    <property type="protein sequence ID" value="MFC5713593.1"/>
    <property type="molecule type" value="Genomic_DNA"/>
</dbReference>
<comment type="caution">
    <text evidence="4">The sequence shown here is derived from an EMBL/GenBank/DDBJ whole genome shotgun (WGS) entry which is preliminary data.</text>
</comment>
<proteinExistence type="inferred from homology"/>
<keyword evidence="2 4" id="KW-0456">Lyase</keyword>
<dbReference type="EC" id="4.2.1.17" evidence="4"/>
<dbReference type="Pfam" id="PF00378">
    <property type="entry name" value="ECH_1"/>
    <property type="match status" value="1"/>
</dbReference>
<evidence type="ECO:0000313" key="5">
    <source>
        <dbReference type="Proteomes" id="UP001596142"/>
    </source>
</evidence>
<sequence length="259" mass="27640">MENQVTLEKKGNVAIITLNRPRAANALSLQMLQELNHYFQDLSFDDSVRTLILTGAGDKVFCAGADLKERAGMDPVQVKKTVALIRKTVEAVEKLPQPVIAAMNGSALGGGLELALACDIRVAAEDGKYGLPETSLAIIPGAGGTQRLPRLIGAEKAKELIFTSKKISGREAEQIGLVSCSAQSAEVLSVAQEIAGKIAENGPVALKQAKKAVNAGLETDLNTGLTLEEKCYEVIIPTEDRLEGLKAFKEKRKPQYSGK</sequence>
<dbReference type="NCBIfam" id="NF005802">
    <property type="entry name" value="PRK07657.1"/>
    <property type="match status" value="1"/>
</dbReference>
<gene>
    <name evidence="4" type="ORF">ACFPU1_12440</name>
</gene>
<dbReference type="SUPFAM" id="SSF52096">
    <property type="entry name" value="ClpP/crotonase"/>
    <property type="match status" value="1"/>
</dbReference>
<protein>
    <submittedName>
        <fullName evidence="4">Enoyl-CoA hydratase</fullName>
        <ecNumber evidence="4">4.2.1.17</ecNumber>
    </submittedName>
</protein>
<dbReference type="CDD" id="cd06558">
    <property type="entry name" value="crotonase-like"/>
    <property type="match status" value="1"/>
</dbReference>
<dbReference type="PANTHER" id="PTHR11941">
    <property type="entry name" value="ENOYL-COA HYDRATASE-RELATED"/>
    <property type="match status" value="1"/>
</dbReference>